<dbReference type="GO" id="GO:0010960">
    <property type="term" value="P:magnesium ion homeostasis"/>
    <property type="evidence" value="ECO:0007669"/>
    <property type="project" value="InterPro"/>
</dbReference>
<keyword evidence="2 7" id="KW-0812">Transmembrane</keyword>
<keyword evidence="12" id="KW-1185">Reference proteome</keyword>
<proteinExistence type="predicted"/>
<evidence type="ECO:0000259" key="10">
    <source>
        <dbReference type="PROSITE" id="PS51846"/>
    </source>
</evidence>
<accession>A0AAU9JW89</accession>
<keyword evidence="3" id="KW-0677">Repeat</keyword>
<feature type="transmembrane region" description="Helical" evidence="8">
    <location>
        <begin position="111"/>
        <end position="130"/>
    </location>
</feature>
<dbReference type="PROSITE" id="PS51371">
    <property type="entry name" value="CBS"/>
    <property type="match status" value="1"/>
</dbReference>
<sequence length="406" mass="45474">MWIWLLFFQQVQADEFITTGLGTEVYITYSLVSLLLISISGLMSGLTVGLMSIDELDLEMKLASGTPTEQKQARKVLSIINHHHLVLVTLLLSNAAAMEALPILLDTMFSKIISIILSVTFVMIFGEILPQAVFTGPDQLNIACKLIPVVKIITVILFPFSYPIAKLLDRCFGANHGGRRLQNKDIKALVALHENDVIEESGATSVTGLVSGQIKMIHGAIDLREEVVKNHMIPIEKVFFLYEDTVLDEITINRILKQGYSRIPVYSSENKQKIKNVMHVKTLLCAEHGKTIQESGIKLRAPLSVSQNTTMYELLGKFREGKMHMAIVSDEKEVKGIITMEDVLEQILKTDILDEDDYDKLTSFLAGNLVQNKLSSPQTRTTRQRKRLSALHPRFDEFSMSTISMA</sequence>
<dbReference type="GO" id="GO:0016020">
    <property type="term" value="C:membrane"/>
    <property type="evidence" value="ECO:0007669"/>
    <property type="project" value="UniProtKB-SubCell"/>
</dbReference>
<dbReference type="PANTHER" id="PTHR12064">
    <property type="entry name" value="METAL TRANSPORTER CNNM"/>
    <property type="match status" value="1"/>
</dbReference>
<dbReference type="Pfam" id="PF00571">
    <property type="entry name" value="CBS"/>
    <property type="match status" value="1"/>
</dbReference>
<dbReference type="InterPro" id="IPR002550">
    <property type="entry name" value="CNNM"/>
</dbReference>
<evidence type="ECO:0008006" key="13">
    <source>
        <dbReference type="Google" id="ProtNLM"/>
    </source>
</evidence>
<keyword evidence="5 7" id="KW-0472">Membrane</keyword>
<dbReference type="CDD" id="cd04590">
    <property type="entry name" value="CBS_pair_CorC_HlyC_assoc"/>
    <property type="match status" value="1"/>
</dbReference>
<evidence type="ECO:0000256" key="2">
    <source>
        <dbReference type="ARBA" id="ARBA00022692"/>
    </source>
</evidence>
<dbReference type="Proteomes" id="UP001162131">
    <property type="component" value="Unassembled WGS sequence"/>
</dbReference>
<dbReference type="EMBL" id="CAJZBQ010000053">
    <property type="protein sequence ID" value="CAG9331998.1"/>
    <property type="molecule type" value="Genomic_DNA"/>
</dbReference>
<evidence type="ECO:0000256" key="7">
    <source>
        <dbReference type="PROSITE-ProRule" id="PRU01193"/>
    </source>
</evidence>
<feature type="domain" description="CBS" evidence="9">
    <location>
        <begin position="298"/>
        <end position="355"/>
    </location>
</feature>
<dbReference type="GO" id="GO:0030026">
    <property type="term" value="P:intracellular manganese ion homeostasis"/>
    <property type="evidence" value="ECO:0007669"/>
    <property type="project" value="TreeGrafter"/>
</dbReference>
<dbReference type="InterPro" id="IPR045095">
    <property type="entry name" value="ACDP"/>
</dbReference>
<evidence type="ECO:0000256" key="5">
    <source>
        <dbReference type="ARBA" id="ARBA00023136"/>
    </source>
</evidence>
<gene>
    <name evidence="11" type="ORF">BSTOLATCC_MIC54052</name>
</gene>
<evidence type="ECO:0000256" key="3">
    <source>
        <dbReference type="ARBA" id="ARBA00022737"/>
    </source>
</evidence>
<evidence type="ECO:0000256" key="8">
    <source>
        <dbReference type="SAM" id="Phobius"/>
    </source>
</evidence>
<feature type="transmembrane region" description="Helical" evidence="8">
    <location>
        <begin position="29"/>
        <end position="53"/>
    </location>
</feature>
<feature type="transmembrane region" description="Helical" evidence="8">
    <location>
        <begin position="84"/>
        <end position="105"/>
    </location>
</feature>
<organism evidence="11 12">
    <name type="scientific">Blepharisma stoltei</name>
    <dbReference type="NCBI Taxonomy" id="1481888"/>
    <lineage>
        <taxon>Eukaryota</taxon>
        <taxon>Sar</taxon>
        <taxon>Alveolata</taxon>
        <taxon>Ciliophora</taxon>
        <taxon>Postciliodesmatophora</taxon>
        <taxon>Heterotrichea</taxon>
        <taxon>Heterotrichida</taxon>
        <taxon>Blepharismidae</taxon>
        <taxon>Blepharisma</taxon>
    </lineage>
</organism>
<evidence type="ECO:0000313" key="11">
    <source>
        <dbReference type="EMBL" id="CAG9331998.1"/>
    </source>
</evidence>
<dbReference type="PROSITE" id="PS51846">
    <property type="entry name" value="CNNM"/>
    <property type="match status" value="1"/>
</dbReference>
<dbReference type="AlphaFoldDB" id="A0AAU9JW89"/>
<keyword evidence="4 7" id="KW-1133">Transmembrane helix</keyword>
<dbReference type="PANTHER" id="PTHR12064:SF97">
    <property type="entry name" value="METAL TRANSPORTER CNNM-5"/>
    <property type="match status" value="1"/>
</dbReference>
<evidence type="ECO:0000256" key="4">
    <source>
        <dbReference type="ARBA" id="ARBA00022989"/>
    </source>
</evidence>
<comment type="caution">
    <text evidence="11">The sequence shown here is derived from an EMBL/GenBank/DDBJ whole genome shotgun (WGS) entry which is preliminary data.</text>
</comment>
<dbReference type="SMART" id="SM00116">
    <property type="entry name" value="CBS"/>
    <property type="match status" value="1"/>
</dbReference>
<dbReference type="InterPro" id="IPR046342">
    <property type="entry name" value="CBS_dom_sf"/>
</dbReference>
<comment type="subcellular location">
    <subcellularLocation>
        <location evidence="1">Membrane</location>
        <topology evidence="1">Multi-pass membrane protein</topology>
    </subcellularLocation>
</comment>
<dbReference type="SUPFAM" id="SSF54631">
    <property type="entry name" value="CBS-domain pair"/>
    <property type="match status" value="1"/>
</dbReference>
<dbReference type="Gene3D" id="3.10.580.10">
    <property type="entry name" value="CBS-domain"/>
    <property type="match status" value="1"/>
</dbReference>
<dbReference type="InterPro" id="IPR000644">
    <property type="entry name" value="CBS_dom"/>
</dbReference>
<evidence type="ECO:0000313" key="12">
    <source>
        <dbReference type="Proteomes" id="UP001162131"/>
    </source>
</evidence>
<evidence type="ECO:0000256" key="1">
    <source>
        <dbReference type="ARBA" id="ARBA00004141"/>
    </source>
</evidence>
<dbReference type="GO" id="GO:0005737">
    <property type="term" value="C:cytoplasm"/>
    <property type="evidence" value="ECO:0007669"/>
    <property type="project" value="TreeGrafter"/>
</dbReference>
<name>A0AAU9JW89_9CILI</name>
<evidence type="ECO:0000256" key="6">
    <source>
        <dbReference type="PROSITE-ProRule" id="PRU00703"/>
    </source>
</evidence>
<feature type="domain" description="CNNM transmembrane" evidence="10">
    <location>
        <begin position="22"/>
        <end position="202"/>
    </location>
</feature>
<evidence type="ECO:0000259" key="9">
    <source>
        <dbReference type="PROSITE" id="PS51371"/>
    </source>
</evidence>
<dbReference type="InterPro" id="IPR044751">
    <property type="entry name" value="Ion_transp-like_CBS"/>
</dbReference>
<reference evidence="11" key="1">
    <citation type="submission" date="2021-09" db="EMBL/GenBank/DDBJ databases">
        <authorList>
            <consortium name="AG Swart"/>
            <person name="Singh M."/>
            <person name="Singh A."/>
            <person name="Seah K."/>
            <person name="Emmerich C."/>
        </authorList>
    </citation>
    <scope>NUCLEOTIDE SEQUENCE</scope>
    <source>
        <strain evidence="11">ATCC30299</strain>
    </source>
</reference>
<keyword evidence="6" id="KW-0129">CBS domain</keyword>
<protein>
    <recommendedName>
        <fullName evidence="13">CNNM transmembrane domain-containing protein</fullName>
    </recommendedName>
</protein>
<dbReference type="Pfam" id="PF01595">
    <property type="entry name" value="CNNM"/>
    <property type="match status" value="1"/>
</dbReference>